<proteinExistence type="predicted"/>
<dbReference type="Gene3D" id="1.50.10.10">
    <property type="match status" value="1"/>
</dbReference>
<gene>
    <name evidence="5" type="ORF">JIN85_03595</name>
</gene>
<dbReference type="InterPro" id="IPR027414">
    <property type="entry name" value="GH95_N_dom"/>
</dbReference>
<protein>
    <submittedName>
        <fullName evidence="5">Glycoside hydrolase family 95 protein</fullName>
    </submittedName>
</protein>
<name>A0A934S8U0_9BACT</name>
<accession>A0A934S8U0</accession>
<feature type="domain" description="Glycosyl hydrolase family 95 N-terminal" evidence="2">
    <location>
        <begin position="49"/>
        <end position="92"/>
    </location>
</feature>
<dbReference type="GO" id="GO:0004560">
    <property type="term" value="F:alpha-L-fucosidase activity"/>
    <property type="evidence" value="ECO:0007669"/>
    <property type="project" value="InterPro"/>
</dbReference>
<evidence type="ECO:0000313" key="6">
    <source>
        <dbReference type="Proteomes" id="UP000603141"/>
    </source>
</evidence>
<dbReference type="Pfam" id="PF14498">
    <property type="entry name" value="Glyco_hyd_65N_2"/>
    <property type="match status" value="2"/>
</dbReference>
<dbReference type="PANTHER" id="PTHR31084">
    <property type="entry name" value="ALPHA-L-FUCOSIDASE 2"/>
    <property type="match status" value="1"/>
</dbReference>
<evidence type="ECO:0000259" key="4">
    <source>
        <dbReference type="Pfam" id="PF22124"/>
    </source>
</evidence>
<dbReference type="Pfam" id="PF22124">
    <property type="entry name" value="Glyco_hydro_95_cat"/>
    <property type="match status" value="1"/>
</dbReference>
<dbReference type="SUPFAM" id="SSF48208">
    <property type="entry name" value="Six-hairpin glycosidases"/>
    <property type="match status" value="1"/>
</dbReference>
<dbReference type="InterPro" id="IPR054363">
    <property type="entry name" value="GH95_cat"/>
</dbReference>
<dbReference type="AlphaFoldDB" id="A0A934S8U0"/>
<feature type="chain" id="PRO_5037941397" evidence="1">
    <location>
        <begin position="20"/>
        <end position="755"/>
    </location>
</feature>
<dbReference type="EMBL" id="JAENIJ010000004">
    <property type="protein sequence ID" value="MBK1881484.1"/>
    <property type="molecule type" value="Genomic_DNA"/>
</dbReference>
<organism evidence="5 6">
    <name type="scientific">Luteolibacter pohnpeiensis</name>
    <dbReference type="NCBI Taxonomy" id="454153"/>
    <lineage>
        <taxon>Bacteria</taxon>
        <taxon>Pseudomonadati</taxon>
        <taxon>Verrucomicrobiota</taxon>
        <taxon>Verrucomicrobiia</taxon>
        <taxon>Verrucomicrobiales</taxon>
        <taxon>Verrucomicrobiaceae</taxon>
        <taxon>Luteolibacter</taxon>
    </lineage>
</organism>
<feature type="signal peptide" evidence="1">
    <location>
        <begin position="1"/>
        <end position="19"/>
    </location>
</feature>
<feature type="domain" description="Glycosyl hydrolase family 95 catalytic" evidence="4">
    <location>
        <begin position="274"/>
        <end position="658"/>
    </location>
</feature>
<dbReference type="PIRSF" id="PIRSF007663">
    <property type="entry name" value="UCP007663"/>
    <property type="match status" value="1"/>
</dbReference>
<sequence length="755" mass="83600">MPLRLFLTALLLPVACAQARQPLEIRFDTPPTGDDSSVADFFSDAEKSVSSKWESQAQPVGNGRIGAMIFGLPWSECIQFNDASLWTGDKNPSGDNDRNGGFGAYQNFGELFIRLDRPEKAETTNYSRTLNLRTGIHTTSWTCDGITYQREVFASHPDQIIAIKISATGDREISGAVSIKDAHDQLPTATGNTVSFSGELTNHLRYSASARVLSDTDKPSAEGNEVHFKGHEILILLGAATDYALDPAKEFRSGIDPTQTVEQQLTAAEGKQLELRQRHLDDFTPYMDRTDLDVGPAPDKSIAERLADYQKGGDDPNLEALMFHYGRYLLASCSRDFLPANLQGLWNNSNNPAWGSDYHTNINIEMNYWLAEPANLSDCAMPLFNWTEAMEPETRAAFVKAFGEETPGWTMRTSVNIFGGNGWEWNMPSSAWLAQAYWDHYAFTGDQEFLGKRAWPLFADVSALWLSHLIEKDGKLLAPNGWSPEHGPREDGVAHDQQMIWDLFDNTLAAAKILGKNDEFVAKIASAKDKLLGPQIGSWGQLMEWTTERPELEKSGHRHTSHLFAVYPGHQISQTMTPDFAKAAAISLEARGTSGDSRRSWTWPWRLALWARLHQPQKSAEMMRGLLTYNTMPNLFTTHPPFQIDGNLGITAGICETLVQSQAGEISILPSLLPEWKTGSFKGLKARGGFEVGAAWENGILTSATMTSLLGKPAKLRIHGDPKSITVNGEQTLPADQDGTFLLPTEKGKSYHLTF</sequence>
<evidence type="ECO:0000259" key="3">
    <source>
        <dbReference type="Pfam" id="PF21307"/>
    </source>
</evidence>
<dbReference type="RefSeq" id="WP_200267738.1">
    <property type="nucleotide sequence ID" value="NZ_JAENIJ010000004.1"/>
</dbReference>
<keyword evidence="5" id="KW-0378">Hydrolase</keyword>
<dbReference type="Pfam" id="PF21307">
    <property type="entry name" value="Glyco_hydro_95_C"/>
    <property type="match status" value="1"/>
</dbReference>
<dbReference type="Proteomes" id="UP000603141">
    <property type="component" value="Unassembled WGS sequence"/>
</dbReference>
<dbReference type="InterPro" id="IPR049053">
    <property type="entry name" value="AFCA-like_C"/>
</dbReference>
<dbReference type="PANTHER" id="PTHR31084:SF3">
    <property type="entry name" value="ALPHA-FUCOSIDASE A"/>
    <property type="match status" value="1"/>
</dbReference>
<dbReference type="GO" id="GO:0005975">
    <property type="term" value="P:carbohydrate metabolic process"/>
    <property type="evidence" value="ECO:0007669"/>
    <property type="project" value="InterPro"/>
</dbReference>
<keyword evidence="6" id="KW-1185">Reference proteome</keyword>
<dbReference type="InterPro" id="IPR012341">
    <property type="entry name" value="6hp_glycosidase-like_sf"/>
</dbReference>
<comment type="caution">
    <text evidence="5">The sequence shown here is derived from an EMBL/GenBank/DDBJ whole genome shotgun (WGS) entry which is preliminary data.</text>
</comment>
<feature type="domain" description="Alpha fucosidase A-like C-terminal" evidence="3">
    <location>
        <begin position="660"/>
        <end position="753"/>
    </location>
</feature>
<keyword evidence="1" id="KW-0732">Signal</keyword>
<dbReference type="InterPro" id="IPR008928">
    <property type="entry name" value="6-hairpin_glycosidase_sf"/>
</dbReference>
<evidence type="ECO:0000259" key="2">
    <source>
        <dbReference type="Pfam" id="PF14498"/>
    </source>
</evidence>
<evidence type="ECO:0000256" key="1">
    <source>
        <dbReference type="SAM" id="SignalP"/>
    </source>
</evidence>
<reference evidence="5" key="1">
    <citation type="submission" date="2021-01" db="EMBL/GenBank/DDBJ databases">
        <title>Modified the classification status of verrucomicrobia.</title>
        <authorList>
            <person name="Feng X."/>
        </authorList>
    </citation>
    <scope>NUCLEOTIDE SEQUENCE</scope>
    <source>
        <strain evidence="5">KCTC 22041</strain>
    </source>
</reference>
<evidence type="ECO:0000313" key="5">
    <source>
        <dbReference type="EMBL" id="MBK1881484.1"/>
    </source>
</evidence>
<dbReference type="InterPro" id="IPR016518">
    <property type="entry name" value="Alpha-L-fucosidase"/>
</dbReference>
<feature type="domain" description="Glycosyl hydrolase family 95 N-terminal" evidence="2">
    <location>
        <begin position="104"/>
        <end position="244"/>
    </location>
</feature>